<feature type="compositionally biased region" description="Low complexity" evidence="1">
    <location>
        <begin position="194"/>
        <end position="212"/>
    </location>
</feature>
<reference evidence="3" key="1">
    <citation type="journal article" date="2014" name="Int. J. Syst. Evol. Microbiol.">
        <title>Complete genome sequence of Corynebacterium casei LMG S-19264T (=DSM 44701T), isolated from a smear-ripened cheese.</title>
        <authorList>
            <consortium name="US DOE Joint Genome Institute (JGI-PGF)"/>
            <person name="Walter F."/>
            <person name="Albersmeier A."/>
            <person name="Kalinowski J."/>
            <person name="Ruckert C."/>
        </authorList>
    </citation>
    <scope>NUCLEOTIDE SEQUENCE</scope>
    <source>
        <strain evidence="3">JCM 16108</strain>
    </source>
</reference>
<dbReference type="Proteomes" id="UP000614609">
    <property type="component" value="Unassembled WGS sequence"/>
</dbReference>
<organism evidence="3 5">
    <name type="scientific">Halarchaeum rubridurum</name>
    <dbReference type="NCBI Taxonomy" id="489911"/>
    <lineage>
        <taxon>Archaea</taxon>
        <taxon>Methanobacteriati</taxon>
        <taxon>Methanobacteriota</taxon>
        <taxon>Stenosarchaea group</taxon>
        <taxon>Halobacteria</taxon>
        <taxon>Halobacteriales</taxon>
        <taxon>Halobacteriaceae</taxon>
    </lineage>
</organism>
<dbReference type="EMBL" id="JAGGKO010000001">
    <property type="protein sequence ID" value="MBP1953189.1"/>
    <property type="molecule type" value="Genomic_DNA"/>
</dbReference>
<keyword evidence="5" id="KW-1185">Reference proteome</keyword>
<feature type="region of interest" description="Disordered" evidence="1">
    <location>
        <begin position="40"/>
        <end position="63"/>
    </location>
</feature>
<reference evidence="4" key="3">
    <citation type="submission" date="2021-03" db="EMBL/GenBank/DDBJ databases">
        <title>Genomic Encyclopedia of Type Strains, Phase IV (KMG-IV): sequencing the most valuable type-strain genomes for metagenomic binning, comparative biology and taxonomic classification.</title>
        <authorList>
            <person name="Goeker M."/>
        </authorList>
    </citation>
    <scope>NUCLEOTIDE SEQUENCE</scope>
    <source>
        <strain evidence="4">DSM 22443</strain>
    </source>
</reference>
<accession>A0A830FZ93</accession>
<feature type="transmembrane region" description="Helical" evidence="2">
    <location>
        <begin position="14"/>
        <end position="35"/>
    </location>
</feature>
<evidence type="ECO:0008006" key="6">
    <source>
        <dbReference type="Google" id="ProtNLM"/>
    </source>
</evidence>
<feature type="region of interest" description="Disordered" evidence="1">
    <location>
        <begin position="194"/>
        <end position="224"/>
    </location>
</feature>
<protein>
    <recommendedName>
        <fullName evidence="6">SipW-cognate class signal peptide</fullName>
    </recommendedName>
</protein>
<keyword evidence="2" id="KW-0812">Transmembrane</keyword>
<keyword evidence="2" id="KW-0472">Membrane</keyword>
<evidence type="ECO:0000256" key="2">
    <source>
        <dbReference type="SAM" id="Phobius"/>
    </source>
</evidence>
<evidence type="ECO:0000313" key="4">
    <source>
        <dbReference type="EMBL" id="MBP1953189.1"/>
    </source>
</evidence>
<dbReference type="OrthoDB" id="137379at2157"/>
<evidence type="ECO:0000313" key="5">
    <source>
        <dbReference type="Proteomes" id="UP000614609"/>
    </source>
</evidence>
<reference evidence="3" key="2">
    <citation type="submission" date="2020-09" db="EMBL/GenBank/DDBJ databases">
        <authorList>
            <person name="Sun Q."/>
            <person name="Ohkuma M."/>
        </authorList>
    </citation>
    <scope>NUCLEOTIDE SEQUENCE</scope>
    <source>
        <strain evidence="3">JCM 16108</strain>
    </source>
</reference>
<gene>
    <name evidence="3" type="ORF">GCM10009017_16660</name>
    <name evidence="4" type="ORF">J2752_000070</name>
</gene>
<dbReference type="Proteomes" id="UP000765891">
    <property type="component" value="Unassembled WGS sequence"/>
</dbReference>
<dbReference type="RefSeq" id="WP_188871808.1">
    <property type="nucleotide sequence ID" value="NZ_BMOO01000003.1"/>
</dbReference>
<dbReference type="EMBL" id="BMOO01000003">
    <property type="protein sequence ID" value="GGM67164.1"/>
    <property type="molecule type" value="Genomic_DNA"/>
</dbReference>
<proteinExistence type="predicted"/>
<keyword evidence="2" id="KW-1133">Transmembrane helix</keyword>
<evidence type="ECO:0000313" key="3">
    <source>
        <dbReference type="EMBL" id="GGM67164.1"/>
    </source>
</evidence>
<evidence type="ECO:0000256" key="1">
    <source>
        <dbReference type="SAM" id="MobiDB-lite"/>
    </source>
</evidence>
<dbReference type="AlphaFoldDB" id="A0A830FZ93"/>
<comment type="caution">
    <text evidence="3">The sequence shown here is derived from an EMBL/GenBank/DDBJ whole genome shotgun (WGS) entry which is preliminary data.</text>
</comment>
<name>A0A830FZ93_9EURY</name>
<sequence>MTGTDRPDLDRRRLALLLVVGAVVVGAGAGFVAPLGSPSVGPDPAAASGAPSTPAASGATAMAAAPNPRAASLSLDLGSPGAVANANGTVRNVSVPLSGAVAWNGSVDRAVVTVRTWTPAGWRTATSRTARPSGTSLDLGTAFGAVAVADASAFDNPAAGTTVERRGAVSVAVRLYADGERVGSAMRTRAYTLPVTNTGAPPVPATAPSAGPSGDGADGADGDERPRLVLVGNDPDPTVFGASAPVPGASDVEHVTLRNAGDAPGRLHVTASNWTDAENGLIEPERAAGDDTPRAGELREHLRIRVAIVGGENETTYLVGSASGFTDASAATPSRLRTTRTLAPGENATLVFQWRLPTTTGNVVQSDAARVRYEYRLGEPSGTDAASSTSAVLLASYTSGTEEKS</sequence>